<feature type="region of interest" description="Disordered" evidence="1">
    <location>
        <begin position="110"/>
        <end position="133"/>
    </location>
</feature>
<reference evidence="3" key="1">
    <citation type="submission" date="2017-06" db="EMBL/GenBank/DDBJ databases">
        <title>Genome analysis of Fimbriiglobus ruber SP5, the first member of the order Planctomycetales with confirmed chitinolytic capability.</title>
        <authorList>
            <person name="Ravin N.V."/>
            <person name="Rakitin A.L."/>
            <person name="Ivanova A.A."/>
            <person name="Beletsky A.V."/>
            <person name="Kulichevskaya I.S."/>
            <person name="Mardanov A.V."/>
            <person name="Dedysh S.N."/>
        </authorList>
    </citation>
    <scope>NUCLEOTIDE SEQUENCE [LARGE SCALE GENOMIC DNA]</scope>
    <source>
        <strain evidence="3">SP5</strain>
    </source>
</reference>
<evidence type="ECO:0000313" key="3">
    <source>
        <dbReference type="Proteomes" id="UP000214646"/>
    </source>
</evidence>
<proteinExistence type="predicted"/>
<protein>
    <submittedName>
        <fullName evidence="2">Uncharacterized protein</fullName>
    </submittedName>
</protein>
<comment type="caution">
    <text evidence="2">The sequence shown here is derived from an EMBL/GenBank/DDBJ whole genome shotgun (WGS) entry which is preliminary data.</text>
</comment>
<dbReference type="EMBL" id="NIDE01000017">
    <property type="protein sequence ID" value="OWK36814.1"/>
    <property type="molecule type" value="Genomic_DNA"/>
</dbReference>
<gene>
    <name evidence="2" type="ORF">FRUB_09377</name>
</gene>
<dbReference type="AlphaFoldDB" id="A0A225DAY8"/>
<keyword evidence="3" id="KW-1185">Reference proteome</keyword>
<evidence type="ECO:0000313" key="2">
    <source>
        <dbReference type="EMBL" id="OWK36814.1"/>
    </source>
</evidence>
<accession>A0A225DAY8</accession>
<dbReference type="Proteomes" id="UP000214646">
    <property type="component" value="Unassembled WGS sequence"/>
</dbReference>
<sequence length="133" mass="14709">MSTVSTAVTYAPLTPTETRAGLRAVARVLDVTRDRVRYEATPDDLADVFGRAAVLRECLGSADQFREHFRVTLQDLADRHHAFEAVLSEFDTLISHPAAASRPRARGETLYARVSRSQSTDEDEMWTDLGGGD</sequence>
<organism evidence="2 3">
    <name type="scientific">Fimbriiglobus ruber</name>
    <dbReference type="NCBI Taxonomy" id="1908690"/>
    <lineage>
        <taxon>Bacteria</taxon>
        <taxon>Pseudomonadati</taxon>
        <taxon>Planctomycetota</taxon>
        <taxon>Planctomycetia</taxon>
        <taxon>Gemmatales</taxon>
        <taxon>Gemmataceae</taxon>
        <taxon>Fimbriiglobus</taxon>
    </lineage>
</organism>
<name>A0A225DAY8_9BACT</name>
<dbReference type="RefSeq" id="WP_088259760.1">
    <property type="nucleotide sequence ID" value="NZ_NIDE01000017.1"/>
</dbReference>
<evidence type="ECO:0000256" key="1">
    <source>
        <dbReference type="SAM" id="MobiDB-lite"/>
    </source>
</evidence>